<feature type="transmembrane region" description="Helical" evidence="5">
    <location>
        <begin position="70"/>
        <end position="91"/>
    </location>
</feature>
<feature type="transmembrane region" description="Helical" evidence="5">
    <location>
        <begin position="30"/>
        <end position="49"/>
    </location>
</feature>
<dbReference type="PANTHER" id="PTHR43847:SF1">
    <property type="entry name" value="BLL3993 PROTEIN"/>
    <property type="match status" value="1"/>
</dbReference>
<dbReference type="OrthoDB" id="272002at2"/>
<dbReference type="Pfam" id="PF04191">
    <property type="entry name" value="PEMT"/>
    <property type="match status" value="1"/>
</dbReference>
<dbReference type="GO" id="GO:0032259">
    <property type="term" value="P:methylation"/>
    <property type="evidence" value="ECO:0007669"/>
    <property type="project" value="UniProtKB-KW"/>
</dbReference>
<keyword evidence="6" id="KW-0808">Transferase</keyword>
<evidence type="ECO:0000256" key="2">
    <source>
        <dbReference type="ARBA" id="ARBA00022692"/>
    </source>
</evidence>
<evidence type="ECO:0000256" key="1">
    <source>
        <dbReference type="ARBA" id="ARBA00004127"/>
    </source>
</evidence>
<keyword evidence="6" id="KW-0489">Methyltransferase</keyword>
<dbReference type="InterPro" id="IPR052527">
    <property type="entry name" value="Metal_cation-efflux_comp"/>
</dbReference>
<keyword evidence="7" id="KW-1185">Reference proteome</keyword>
<evidence type="ECO:0000256" key="3">
    <source>
        <dbReference type="ARBA" id="ARBA00022989"/>
    </source>
</evidence>
<protein>
    <submittedName>
        <fullName evidence="6">Isoprenylcysteine carboxyl methyltransferase (ICMT) family protein</fullName>
    </submittedName>
</protein>
<gene>
    <name evidence="6" type="ORF">ETAA1_03720</name>
</gene>
<dbReference type="EMBL" id="CP036273">
    <property type="protein sequence ID" value="QDU18484.1"/>
    <property type="molecule type" value="Genomic_DNA"/>
</dbReference>
<dbReference type="KEGG" id="uli:ETAA1_03720"/>
<reference evidence="6 7" key="1">
    <citation type="submission" date="2019-02" db="EMBL/GenBank/DDBJ databases">
        <title>Deep-cultivation of Planctomycetes and their phenomic and genomic characterization uncovers novel biology.</title>
        <authorList>
            <person name="Wiegand S."/>
            <person name="Jogler M."/>
            <person name="Boedeker C."/>
            <person name="Pinto D."/>
            <person name="Vollmers J."/>
            <person name="Rivas-Marin E."/>
            <person name="Kohn T."/>
            <person name="Peeters S.H."/>
            <person name="Heuer A."/>
            <person name="Rast P."/>
            <person name="Oberbeckmann S."/>
            <person name="Bunk B."/>
            <person name="Jeske O."/>
            <person name="Meyerdierks A."/>
            <person name="Storesund J.E."/>
            <person name="Kallscheuer N."/>
            <person name="Luecker S."/>
            <person name="Lage O.M."/>
            <person name="Pohl T."/>
            <person name="Merkel B.J."/>
            <person name="Hornburger P."/>
            <person name="Mueller R.-W."/>
            <person name="Bruemmer F."/>
            <person name="Labrenz M."/>
            <person name="Spormann A.M."/>
            <person name="Op den Camp H."/>
            <person name="Overmann J."/>
            <person name="Amann R."/>
            <person name="Jetten M.S.M."/>
            <person name="Mascher T."/>
            <person name="Medema M.H."/>
            <person name="Devos D.P."/>
            <person name="Kaster A.-K."/>
            <person name="Ovreas L."/>
            <person name="Rohde M."/>
            <person name="Galperin M.Y."/>
            <person name="Jogler C."/>
        </authorList>
    </citation>
    <scope>NUCLEOTIDE SEQUENCE [LARGE SCALE GENOMIC DNA]</scope>
    <source>
        <strain evidence="6 7">ETA_A1</strain>
    </source>
</reference>
<dbReference type="PANTHER" id="PTHR43847">
    <property type="entry name" value="BLL3993 PROTEIN"/>
    <property type="match status" value="1"/>
</dbReference>
<keyword evidence="4 5" id="KW-0472">Membrane</keyword>
<sequence length="215" mass="22984">MAAVARAVAFAAVVGGVVFAAAGRLDLPFVWGLLATLVGFYVILVWTADPGLVRERVAPGGPNRDRLTRPLAAVFLGSHWLLAGLDARLGWSPVPWELRAAGLAGYAAALCVNLWAVRVNRFYSSAVRVQADRGQQVADAGPYRVVRHPGYTATILAALAGGLALGSWVALLPALGFVALFVRRAVLEDRMLVAELPGYADYARRVRRRLVPGVF</sequence>
<comment type="subcellular location">
    <subcellularLocation>
        <location evidence="1">Endomembrane system</location>
        <topology evidence="1">Multi-pass membrane protein</topology>
    </subcellularLocation>
</comment>
<evidence type="ECO:0000313" key="6">
    <source>
        <dbReference type="EMBL" id="QDU18484.1"/>
    </source>
</evidence>
<keyword evidence="3 5" id="KW-1133">Transmembrane helix</keyword>
<dbReference type="RefSeq" id="WP_145233808.1">
    <property type="nucleotide sequence ID" value="NZ_CP036273.1"/>
</dbReference>
<dbReference type="InterPro" id="IPR007318">
    <property type="entry name" value="Phopholipid_MeTrfase"/>
</dbReference>
<evidence type="ECO:0000256" key="5">
    <source>
        <dbReference type="SAM" id="Phobius"/>
    </source>
</evidence>
<dbReference type="Proteomes" id="UP000319576">
    <property type="component" value="Chromosome"/>
</dbReference>
<proteinExistence type="predicted"/>
<dbReference type="Gene3D" id="1.20.120.1630">
    <property type="match status" value="1"/>
</dbReference>
<keyword evidence="2 5" id="KW-0812">Transmembrane</keyword>
<dbReference type="GO" id="GO:0012505">
    <property type="term" value="C:endomembrane system"/>
    <property type="evidence" value="ECO:0007669"/>
    <property type="project" value="UniProtKB-SubCell"/>
</dbReference>
<name>A0A517XLV5_9BACT</name>
<accession>A0A517XLV5</accession>
<dbReference type="AlphaFoldDB" id="A0A517XLV5"/>
<organism evidence="6 7">
    <name type="scientific">Urbifossiella limnaea</name>
    <dbReference type="NCBI Taxonomy" id="2528023"/>
    <lineage>
        <taxon>Bacteria</taxon>
        <taxon>Pseudomonadati</taxon>
        <taxon>Planctomycetota</taxon>
        <taxon>Planctomycetia</taxon>
        <taxon>Gemmatales</taxon>
        <taxon>Gemmataceae</taxon>
        <taxon>Urbifossiella</taxon>
    </lineage>
</organism>
<dbReference type="GO" id="GO:0008168">
    <property type="term" value="F:methyltransferase activity"/>
    <property type="evidence" value="ECO:0007669"/>
    <property type="project" value="UniProtKB-KW"/>
</dbReference>
<evidence type="ECO:0000256" key="4">
    <source>
        <dbReference type="ARBA" id="ARBA00023136"/>
    </source>
</evidence>
<evidence type="ECO:0000313" key="7">
    <source>
        <dbReference type="Proteomes" id="UP000319576"/>
    </source>
</evidence>
<feature type="transmembrane region" description="Helical" evidence="5">
    <location>
        <begin position="155"/>
        <end position="182"/>
    </location>
</feature>